<gene>
    <name evidence="3" type="ORF">Ae201684_012932</name>
</gene>
<keyword evidence="4" id="KW-1185">Reference proteome</keyword>
<dbReference type="Gene3D" id="3.40.50.1820">
    <property type="entry name" value="alpha/beta hydrolase"/>
    <property type="match status" value="1"/>
</dbReference>
<dbReference type="Proteomes" id="UP000481153">
    <property type="component" value="Unassembled WGS sequence"/>
</dbReference>
<evidence type="ECO:0000259" key="2">
    <source>
        <dbReference type="Pfam" id="PF00561"/>
    </source>
</evidence>
<dbReference type="SUPFAM" id="SSF53474">
    <property type="entry name" value="alpha/beta-Hydrolases"/>
    <property type="match status" value="1"/>
</dbReference>
<dbReference type="AlphaFoldDB" id="A0A6G0WPW1"/>
<dbReference type="PANTHER" id="PTHR43433:SF5">
    <property type="entry name" value="AB HYDROLASE-1 DOMAIN-CONTAINING PROTEIN"/>
    <property type="match status" value="1"/>
</dbReference>
<dbReference type="PANTHER" id="PTHR43433">
    <property type="entry name" value="HYDROLASE, ALPHA/BETA FOLD FAMILY PROTEIN"/>
    <property type="match status" value="1"/>
</dbReference>
<comment type="caution">
    <text evidence="3">The sequence shown here is derived from an EMBL/GenBank/DDBJ whole genome shotgun (WGS) entry which is preliminary data.</text>
</comment>
<feature type="region of interest" description="Disordered" evidence="1">
    <location>
        <begin position="1"/>
        <end position="21"/>
    </location>
</feature>
<sequence>MEVPEKHHDLDDALESQPYSSISTTTLPNGLRVEYALHGNDGAPEKVVLIMGLAGEKEVWTAFIATFFRQKDALTRFQILTFDNRGVGGTGAPSGRYKTSEMAQDTLMLLDHLGWTKVHLAGVSMGGMISQEIAFVAPERVQSLALIVTSPGFLEGPWPSWVQITGYLKTLSNFLATTLHERTMNMLDVLYPPDYMEDSEVSSALYKIHFERLKLSRTRRNGLMGQYGAVLTHRMDTERQRFQFSLWVEGKIVYSLCPIRKP</sequence>
<dbReference type="Pfam" id="PF00561">
    <property type="entry name" value="Abhydrolase_1"/>
    <property type="match status" value="1"/>
</dbReference>
<proteinExistence type="predicted"/>
<organism evidence="3 4">
    <name type="scientific">Aphanomyces euteiches</name>
    <dbReference type="NCBI Taxonomy" id="100861"/>
    <lineage>
        <taxon>Eukaryota</taxon>
        <taxon>Sar</taxon>
        <taxon>Stramenopiles</taxon>
        <taxon>Oomycota</taxon>
        <taxon>Saprolegniomycetes</taxon>
        <taxon>Saprolegniales</taxon>
        <taxon>Verrucalvaceae</taxon>
        <taxon>Aphanomyces</taxon>
    </lineage>
</organism>
<dbReference type="VEuPathDB" id="FungiDB:AeMF1_008911"/>
<name>A0A6G0WPW1_9STRA</name>
<evidence type="ECO:0000256" key="1">
    <source>
        <dbReference type="SAM" id="MobiDB-lite"/>
    </source>
</evidence>
<evidence type="ECO:0000313" key="4">
    <source>
        <dbReference type="Proteomes" id="UP000481153"/>
    </source>
</evidence>
<dbReference type="PRINTS" id="PR00111">
    <property type="entry name" value="ABHYDROLASE"/>
</dbReference>
<feature type="compositionally biased region" description="Basic and acidic residues" evidence="1">
    <location>
        <begin position="1"/>
        <end position="11"/>
    </location>
</feature>
<dbReference type="InterPro" id="IPR000073">
    <property type="entry name" value="AB_hydrolase_1"/>
</dbReference>
<protein>
    <recommendedName>
        <fullName evidence="2">AB hydrolase-1 domain-containing protein</fullName>
    </recommendedName>
</protein>
<dbReference type="EMBL" id="VJMJ01000164">
    <property type="protein sequence ID" value="KAF0729431.1"/>
    <property type="molecule type" value="Genomic_DNA"/>
</dbReference>
<dbReference type="InterPro" id="IPR050471">
    <property type="entry name" value="AB_hydrolase"/>
</dbReference>
<accession>A0A6G0WPW1</accession>
<evidence type="ECO:0000313" key="3">
    <source>
        <dbReference type="EMBL" id="KAF0729431.1"/>
    </source>
</evidence>
<reference evidence="3 4" key="1">
    <citation type="submission" date="2019-07" db="EMBL/GenBank/DDBJ databases">
        <title>Genomics analysis of Aphanomyces spp. identifies a new class of oomycete effector associated with host adaptation.</title>
        <authorList>
            <person name="Gaulin E."/>
        </authorList>
    </citation>
    <scope>NUCLEOTIDE SEQUENCE [LARGE SCALE GENOMIC DNA]</scope>
    <source>
        <strain evidence="3 4">ATCC 201684</strain>
    </source>
</reference>
<dbReference type="InterPro" id="IPR029058">
    <property type="entry name" value="AB_hydrolase_fold"/>
</dbReference>
<feature type="domain" description="AB hydrolase-1" evidence="2">
    <location>
        <begin position="47"/>
        <end position="153"/>
    </location>
</feature>